<comment type="caution">
    <text evidence="2">The sequence shown here is derived from an EMBL/GenBank/DDBJ whole genome shotgun (WGS) entry which is preliminary data.</text>
</comment>
<protein>
    <submittedName>
        <fullName evidence="2">Uncharacterized protein</fullName>
    </submittedName>
</protein>
<feature type="compositionally biased region" description="Basic residues" evidence="1">
    <location>
        <begin position="389"/>
        <end position="409"/>
    </location>
</feature>
<feature type="region of interest" description="Disordered" evidence="1">
    <location>
        <begin position="368"/>
        <end position="409"/>
    </location>
</feature>
<evidence type="ECO:0000256" key="1">
    <source>
        <dbReference type="SAM" id="MobiDB-lite"/>
    </source>
</evidence>
<accession>A0A0L6VL39</accession>
<reference evidence="2 3" key="1">
    <citation type="submission" date="2015-08" db="EMBL/GenBank/DDBJ databases">
        <title>Next Generation Sequencing and Analysis of the Genome of Puccinia sorghi L Schw, the Causal Agent of Maize Common Rust.</title>
        <authorList>
            <person name="Rochi L."/>
            <person name="Burguener G."/>
            <person name="Darino M."/>
            <person name="Turjanski A."/>
            <person name="Kreff E."/>
            <person name="Dieguez M.J."/>
            <person name="Sacco F."/>
        </authorList>
    </citation>
    <scope>NUCLEOTIDE SEQUENCE [LARGE SCALE GENOMIC DNA]</scope>
    <source>
        <strain evidence="2 3">RO10H11247</strain>
    </source>
</reference>
<dbReference type="Proteomes" id="UP000037035">
    <property type="component" value="Unassembled WGS sequence"/>
</dbReference>
<name>A0A0L6VL39_9BASI</name>
<feature type="compositionally biased region" description="Basic and acidic residues" evidence="1">
    <location>
        <begin position="277"/>
        <end position="288"/>
    </location>
</feature>
<dbReference type="AlphaFoldDB" id="A0A0L6VL39"/>
<organism evidence="2 3">
    <name type="scientific">Puccinia sorghi</name>
    <dbReference type="NCBI Taxonomy" id="27349"/>
    <lineage>
        <taxon>Eukaryota</taxon>
        <taxon>Fungi</taxon>
        <taxon>Dikarya</taxon>
        <taxon>Basidiomycota</taxon>
        <taxon>Pucciniomycotina</taxon>
        <taxon>Pucciniomycetes</taxon>
        <taxon>Pucciniales</taxon>
        <taxon>Pucciniaceae</taxon>
        <taxon>Puccinia</taxon>
    </lineage>
</organism>
<keyword evidence="3" id="KW-1185">Reference proteome</keyword>
<dbReference type="VEuPathDB" id="FungiDB:VP01_1393g3"/>
<evidence type="ECO:0000313" key="2">
    <source>
        <dbReference type="EMBL" id="KNZ61486.1"/>
    </source>
</evidence>
<dbReference type="EMBL" id="LAVV01004376">
    <property type="protein sequence ID" value="KNZ61486.1"/>
    <property type="molecule type" value="Genomic_DNA"/>
</dbReference>
<evidence type="ECO:0000313" key="3">
    <source>
        <dbReference type="Proteomes" id="UP000037035"/>
    </source>
</evidence>
<proteinExistence type="predicted"/>
<feature type="region of interest" description="Disordered" evidence="1">
    <location>
        <begin position="277"/>
        <end position="313"/>
    </location>
</feature>
<sequence length="409" mass="46596">MQHSPAKLPSKLHLFAYPDVLAVTVQQSLDSWRKAGVTTEASHEFLHVNCKQLNNPHLASPLEIMILHMPPFFISPSWNISQSKIPDSILQSDQVLASCFSPIFPIPIVPMCLYHLFPKPLSIKCLVLRGFISCLILPVECGLNPFLVIFMLKVGLQRVISAFERVLQHSDSTWFSNCQIIVIFFSCKTCEYFLQGIVPWQHMTQGIHVDTYHEESHSIKKSLENHSQLGPLLLTLYCQHMHCNLPLQSNFLPHQPLLVLCLGTQVHRACVIQDKRTKQTKEYNDSKHREKNRRKIPQKESGVDQTNLQKKKNEMKRYLLDKESKKQQASQKDEPQKRVRIMSGMGINLSASTPLQVRNQIMESRRLDTEGDASGGMKNTFSVVGNRSGKSKRSIPPVVHRKVNPRGDV</sequence>
<gene>
    <name evidence="2" type="ORF">VP01_1393g3</name>
</gene>